<evidence type="ECO:0000313" key="14">
    <source>
        <dbReference type="EMBL" id="RPJ66486.1"/>
    </source>
</evidence>
<keyword evidence="10 12" id="KW-0472">Membrane</keyword>
<evidence type="ECO:0000256" key="12">
    <source>
        <dbReference type="SAM" id="Phobius"/>
    </source>
</evidence>
<dbReference type="Pfam" id="PF00520">
    <property type="entry name" value="Ion_trans"/>
    <property type="match status" value="1"/>
</dbReference>
<dbReference type="PRINTS" id="PR00169">
    <property type="entry name" value="KCHANNEL"/>
</dbReference>
<comment type="subcellular location">
    <subcellularLocation>
        <location evidence="1">Membrane</location>
        <topology evidence="1">Multi-pass membrane protein</topology>
    </subcellularLocation>
</comment>
<evidence type="ECO:0000256" key="2">
    <source>
        <dbReference type="ARBA" id="ARBA00022448"/>
    </source>
</evidence>
<sequence length="321" mass="36046">MASGWLAARKRVSELLEPQQRNDKLGDLVDFLLVVLIVTNVLAVMASTVNSIDAQYGQWLFAYEVFSVGIFTIEYVLRVWSSVEHENPALPKWKARLSYATSPMAVIDLLAILPFYLSLFFNLDLRFLRIIRLIRVAKLGRYSGAMQLLYDVFRREFKVLTAALLWLVVLMVIASSGIYLIEHQVQPDKFGSIPQAMWWAMATLTTVGYGDVTPITPLGKFFGGTITVISMAMVALPAGILASSFSEQLRKRRDTFSAKVIEAFADGVLSAKELHELEKLRKTLGLERQDAEALFNLIQKERTTKLVKTCPHCGKSVEGHE</sequence>
<dbReference type="InterPro" id="IPR027359">
    <property type="entry name" value="Volt_channel_dom_sf"/>
</dbReference>
<feature type="transmembrane region" description="Helical" evidence="12">
    <location>
        <begin position="61"/>
        <end position="80"/>
    </location>
</feature>
<dbReference type="PANTHER" id="PTHR11537:SF254">
    <property type="entry name" value="POTASSIUM VOLTAGE-GATED CHANNEL PROTEIN SHAB"/>
    <property type="match status" value="1"/>
</dbReference>
<keyword evidence="7" id="KW-0630">Potassium</keyword>
<proteinExistence type="predicted"/>
<comment type="caution">
    <text evidence="14">The sequence shown here is derived from an EMBL/GenBank/DDBJ whole genome shotgun (WGS) entry which is preliminary data.</text>
</comment>
<dbReference type="SUPFAM" id="SSF158682">
    <property type="entry name" value="TerB-like"/>
    <property type="match status" value="1"/>
</dbReference>
<dbReference type="OrthoDB" id="9799090at2"/>
<keyword evidence="9" id="KW-0406">Ion transport</keyword>
<evidence type="ECO:0000256" key="9">
    <source>
        <dbReference type="ARBA" id="ARBA00023065"/>
    </source>
</evidence>
<feature type="transmembrane region" description="Helical" evidence="12">
    <location>
        <begin position="31"/>
        <end position="49"/>
    </location>
</feature>
<keyword evidence="5" id="KW-0631">Potassium channel</keyword>
<evidence type="ECO:0000256" key="11">
    <source>
        <dbReference type="ARBA" id="ARBA00023303"/>
    </source>
</evidence>
<accession>A0A3N5Y1Q0</accession>
<dbReference type="EMBL" id="RPOK01000003">
    <property type="protein sequence ID" value="RPJ66486.1"/>
    <property type="molecule type" value="Genomic_DNA"/>
</dbReference>
<dbReference type="InterPro" id="IPR005821">
    <property type="entry name" value="Ion_trans_dom"/>
</dbReference>
<keyword evidence="3" id="KW-0633">Potassium transport</keyword>
<keyword evidence="15" id="KW-1185">Reference proteome</keyword>
<dbReference type="PANTHER" id="PTHR11537">
    <property type="entry name" value="VOLTAGE-GATED POTASSIUM CHANNEL"/>
    <property type="match status" value="1"/>
</dbReference>
<keyword evidence="8 12" id="KW-1133">Transmembrane helix</keyword>
<evidence type="ECO:0000256" key="10">
    <source>
        <dbReference type="ARBA" id="ARBA00023136"/>
    </source>
</evidence>
<evidence type="ECO:0000256" key="7">
    <source>
        <dbReference type="ARBA" id="ARBA00022958"/>
    </source>
</evidence>
<gene>
    <name evidence="14" type="ORF">DRW07_10345</name>
</gene>
<keyword evidence="4 12" id="KW-0812">Transmembrane</keyword>
<dbReference type="SUPFAM" id="SSF81324">
    <property type="entry name" value="Voltage-gated potassium channels"/>
    <property type="match status" value="1"/>
</dbReference>
<dbReference type="GO" id="GO:0005249">
    <property type="term" value="F:voltage-gated potassium channel activity"/>
    <property type="evidence" value="ECO:0007669"/>
    <property type="project" value="InterPro"/>
</dbReference>
<evidence type="ECO:0000256" key="5">
    <source>
        <dbReference type="ARBA" id="ARBA00022826"/>
    </source>
</evidence>
<name>A0A3N5Y1Q0_9ALTE</name>
<evidence type="ECO:0000256" key="6">
    <source>
        <dbReference type="ARBA" id="ARBA00022882"/>
    </source>
</evidence>
<reference evidence="14 15" key="1">
    <citation type="submission" date="2018-11" db="EMBL/GenBank/DDBJ databases">
        <authorList>
            <person name="Ye M.-Q."/>
            <person name="Du Z.-J."/>
        </authorList>
    </citation>
    <scope>NUCLEOTIDE SEQUENCE [LARGE SCALE GENOMIC DNA]</scope>
    <source>
        <strain evidence="14 15">U0105</strain>
    </source>
</reference>
<evidence type="ECO:0000313" key="15">
    <source>
        <dbReference type="Proteomes" id="UP000275281"/>
    </source>
</evidence>
<feature type="transmembrane region" description="Helical" evidence="12">
    <location>
        <begin position="221"/>
        <end position="243"/>
    </location>
</feature>
<dbReference type="RefSeq" id="WP_124027844.1">
    <property type="nucleotide sequence ID" value="NZ_JBHRSN010000006.1"/>
</dbReference>
<dbReference type="InterPro" id="IPR028325">
    <property type="entry name" value="VG_K_chnl"/>
</dbReference>
<dbReference type="GO" id="GO:0001508">
    <property type="term" value="P:action potential"/>
    <property type="evidence" value="ECO:0007669"/>
    <property type="project" value="TreeGrafter"/>
</dbReference>
<evidence type="ECO:0000256" key="4">
    <source>
        <dbReference type="ARBA" id="ARBA00022692"/>
    </source>
</evidence>
<feature type="domain" description="Ion transport" evidence="13">
    <location>
        <begin position="29"/>
        <end position="251"/>
    </location>
</feature>
<keyword evidence="6" id="KW-0851">Voltage-gated channel</keyword>
<feature type="transmembrane region" description="Helical" evidence="12">
    <location>
        <begin position="100"/>
        <end position="123"/>
    </location>
</feature>
<dbReference type="Gene3D" id="1.20.120.350">
    <property type="entry name" value="Voltage-gated potassium channels. Chain C"/>
    <property type="match status" value="1"/>
</dbReference>
<evidence type="ECO:0000259" key="13">
    <source>
        <dbReference type="Pfam" id="PF00520"/>
    </source>
</evidence>
<dbReference type="InterPro" id="IPR029024">
    <property type="entry name" value="TerB-like"/>
</dbReference>
<dbReference type="Gene3D" id="1.10.287.70">
    <property type="match status" value="1"/>
</dbReference>
<dbReference type="GO" id="GO:0008076">
    <property type="term" value="C:voltage-gated potassium channel complex"/>
    <property type="evidence" value="ECO:0007669"/>
    <property type="project" value="InterPro"/>
</dbReference>
<keyword evidence="2" id="KW-0813">Transport</keyword>
<dbReference type="Proteomes" id="UP000275281">
    <property type="component" value="Unassembled WGS sequence"/>
</dbReference>
<protein>
    <submittedName>
        <fullName evidence="14">Ion transporter</fullName>
    </submittedName>
</protein>
<keyword evidence="11" id="KW-0407">Ion channel</keyword>
<evidence type="ECO:0000256" key="3">
    <source>
        <dbReference type="ARBA" id="ARBA00022538"/>
    </source>
</evidence>
<feature type="transmembrane region" description="Helical" evidence="12">
    <location>
        <begin position="159"/>
        <end position="181"/>
    </location>
</feature>
<organism evidence="14 15">
    <name type="scientific">Alteromonas sediminis</name>
    <dbReference type="NCBI Taxonomy" id="2259342"/>
    <lineage>
        <taxon>Bacteria</taxon>
        <taxon>Pseudomonadati</taxon>
        <taxon>Pseudomonadota</taxon>
        <taxon>Gammaproteobacteria</taxon>
        <taxon>Alteromonadales</taxon>
        <taxon>Alteromonadaceae</taxon>
        <taxon>Alteromonas/Salinimonas group</taxon>
        <taxon>Alteromonas</taxon>
    </lineage>
</organism>
<dbReference type="AlphaFoldDB" id="A0A3N5Y1Q0"/>
<evidence type="ECO:0000256" key="8">
    <source>
        <dbReference type="ARBA" id="ARBA00022989"/>
    </source>
</evidence>
<evidence type="ECO:0000256" key="1">
    <source>
        <dbReference type="ARBA" id="ARBA00004141"/>
    </source>
</evidence>